<evidence type="ECO:0000313" key="4">
    <source>
        <dbReference type="Proteomes" id="UP001235760"/>
    </source>
</evidence>
<comment type="caution">
    <text evidence="3">The sequence shown here is derived from an EMBL/GenBank/DDBJ whole genome shotgun (WGS) entry which is preliminary data.</text>
</comment>
<evidence type="ECO:0000313" key="3">
    <source>
        <dbReference type="EMBL" id="MDP4301723.1"/>
    </source>
</evidence>
<dbReference type="RefSeq" id="WP_305750268.1">
    <property type="nucleotide sequence ID" value="NZ_JAUZEE010000007.1"/>
</dbReference>
<keyword evidence="4" id="KW-1185">Reference proteome</keyword>
<feature type="chain" id="PRO_5045998872" evidence="2">
    <location>
        <begin position="33"/>
        <end position="352"/>
    </location>
</feature>
<keyword evidence="1 2" id="KW-0732">Signal</keyword>
<dbReference type="SUPFAM" id="SSF53850">
    <property type="entry name" value="Periplasmic binding protein-like II"/>
    <property type="match status" value="1"/>
</dbReference>
<dbReference type="InterPro" id="IPR026045">
    <property type="entry name" value="Ferric-bd"/>
</dbReference>
<evidence type="ECO:0000256" key="2">
    <source>
        <dbReference type="SAM" id="SignalP"/>
    </source>
</evidence>
<protein>
    <submittedName>
        <fullName evidence="3">ABC transporter substrate-binding protein</fullName>
    </submittedName>
</protein>
<organism evidence="3 4">
    <name type="scientific">Leptothrix discophora</name>
    <dbReference type="NCBI Taxonomy" id="89"/>
    <lineage>
        <taxon>Bacteria</taxon>
        <taxon>Pseudomonadati</taxon>
        <taxon>Pseudomonadota</taxon>
        <taxon>Betaproteobacteria</taxon>
        <taxon>Burkholderiales</taxon>
        <taxon>Sphaerotilaceae</taxon>
        <taxon>Leptothrix</taxon>
    </lineage>
</organism>
<gene>
    <name evidence="3" type="ORF">Q8X39_13855</name>
</gene>
<dbReference type="CDD" id="cd13544">
    <property type="entry name" value="PBP2_Fbp_like_1"/>
    <property type="match status" value="1"/>
</dbReference>
<evidence type="ECO:0000256" key="1">
    <source>
        <dbReference type="ARBA" id="ARBA00022729"/>
    </source>
</evidence>
<sequence length="352" mass="38013">MKLSNTPFLPLRRWLALAGAAVALAAPSIASAQGELTVYCTVQEEWCRPMVAAFEKTTGIKVSMTRKSSGEFYAQIKAESANPRGDVWWGGTGDPHLQAAEEGLTDPYVSKTSLDSLQDWAVRQARSAQFRTVGIYAGALGFSYNADELKKRKLPEPKCWADLVKPIYKDEIQVANPNSSGTSYTMLATMVQIMGEDKAFAWMKALHKNVNQYTKSGAAPARAVATGESLIGITFQHDAVVQALGGAPVKIVSPCEGTGYEIGSMSIIKGAKNLANARKWYDWALTPEAQAIGATAGVSYQVPSNKKATVPAAAPKLSEIKLIDYNFAKYGSSAERKRLLAKWDAEVGNQPK</sequence>
<accession>A0ABT9G5F7</accession>
<dbReference type="EMBL" id="JAUZEE010000007">
    <property type="protein sequence ID" value="MDP4301723.1"/>
    <property type="molecule type" value="Genomic_DNA"/>
</dbReference>
<proteinExistence type="predicted"/>
<reference evidence="3 4" key="1">
    <citation type="submission" date="2023-08" db="EMBL/GenBank/DDBJ databases">
        <authorList>
            <person name="Roldan D.M."/>
            <person name="Menes R.J."/>
        </authorList>
    </citation>
    <scope>NUCLEOTIDE SEQUENCE [LARGE SCALE GENOMIC DNA]</scope>
    <source>
        <strain evidence="3 4">CCM 2812</strain>
    </source>
</reference>
<name>A0ABT9G5F7_LEPDI</name>
<dbReference type="PIRSF" id="PIRSF002825">
    <property type="entry name" value="CfbpA"/>
    <property type="match status" value="1"/>
</dbReference>
<dbReference type="Pfam" id="PF13343">
    <property type="entry name" value="SBP_bac_6"/>
    <property type="match status" value="1"/>
</dbReference>
<dbReference type="Gene3D" id="3.40.190.10">
    <property type="entry name" value="Periplasmic binding protein-like II"/>
    <property type="match status" value="2"/>
</dbReference>
<dbReference type="Proteomes" id="UP001235760">
    <property type="component" value="Unassembled WGS sequence"/>
</dbReference>
<dbReference type="PANTHER" id="PTHR30006">
    <property type="entry name" value="THIAMINE-BINDING PERIPLASMIC PROTEIN-RELATED"/>
    <property type="match status" value="1"/>
</dbReference>
<dbReference type="PANTHER" id="PTHR30006:SF2">
    <property type="entry name" value="ABC TRANSPORTER SUBSTRATE-BINDING PROTEIN"/>
    <property type="match status" value="1"/>
</dbReference>
<feature type="signal peptide" evidence="2">
    <location>
        <begin position="1"/>
        <end position="32"/>
    </location>
</feature>